<dbReference type="GeneID" id="54484570"/>
<evidence type="ECO:0000313" key="2">
    <source>
        <dbReference type="EMBL" id="KAF2760126.1"/>
    </source>
</evidence>
<feature type="compositionally biased region" description="Polar residues" evidence="1">
    <location>
        <begin position="1"/>
        <end position="11"/>
    </location>
</feature>
<feature type="region of interest" description="Disordered" evidence="1">
    <location>
        <begin position="214"/>
        <end position="249"/>
    </location>
</feature>
<evidence type="ECO:0000256" key="1">
    <source>
        <dbReference type="SAM" id="MobiDB-lite"/>
    </source>
</evidence>
<feature type="compositionally biased region" description="Polar residues" evidence="1">
    <location>
        <begin position="214"/>
        <end position="226"/>
    </location>
</feature>
<proteinExistence type="predicted"/>
<feature type="region of interest" description="Disordered" evidence="1">
    <location>
        <begin position="139"/>
        <end position="173"/>
    </location>
</feature>
<protein>
    <submittedName>
        <fullName evidence="2">Uncharacterized protein</fullName>
    </submittedName>
</protein>
<reference evidence="2" key="1">
    <citation type="journal article" date="2020" name="Stud. Mycol.">
        <title>101 Dothideomycetes genomes: a test case for predicting lifestyles and emergence of pathogens.</title>
        <authorList>
            <person name="Haridas S."/>
            <person name="Albert R."/>
            <person name="Binder M."/>
            <person name="Bloem J."/>
            <person name="Labutti K."/>
            <person name="Salamov A."/>
            <person name="Andreopoulos B."/>
            <person name="Baker S."/>
            <person name="Barry K."/>
            <person name="Bills G."/>
            <person name="Bluhm B."/>
            <person name="Cannon C."/>
            <person name="Castanera R."/>
            <person name="Culley D."/>
            <person name="Daum C."/>
            <person name="Ezra D."/>
            <person name="Gonzalez J."/>
            <person name="Henrissat B."/>
            <person name="Kuo A."/>
            <person name="Liang C."/>
            <person name="Lipzen A."/>
            <person name="Lutzoni F."/>
            <person name="Magnuson J."/>
            <person name="Mondo S."/>
            <person name="Nolan M."/>
            <person name="Ohm R."/>
            <person name="Pangilinan J."/>
            <person name="Park H.-J."/>
            <person name="Ramirez L."/>
            <person name="Alfaro M."/>
            <person name="Sun H."/>
            <person name="Tritt A."/>
            <person name="Yoshinaga Y."/>
            <person name="Zwiers L.-H."/>
            <person name="Turgeon B."/>
            <person name="Goodwin S."/>
            <person name="Spatafora J."/>
            <person name="Crous P."/>
            <person name="Grigoriev I."/>
        </authorList>
    </citation>
    <scope>NUCLEOTIDE SEQUENCE</scope>
    <source>
        <strain evidence="2">CBS 121739</strain>
    </source>
</reference>
<feature type="compositionally biased region" description="Polar residues" evidence="1">
    <location>
        <begin position="78"/>
        <end position="88"/>
    </location>
</feature>
<feature type="region of interest" description="Disordered" evidence="1">
    <location>
        <begin position="1"/>
        <end position="97"/>
    </location>
</feature>
<dbReference type="AlphaFoldDB" id="A0A6A6WE38"/>
<organism evidence="2 3">
    <name type="scientific">Pseudovirgaria hyperparasitica</name>
    <dbReference type="NCBI Taxonomy" id="470096"/>
    <lineage>
        <taxon>Eukaryota</taxon>
        <taxon>Fungi</taxon>
        <taxon>Dikarya</taxon>
        <taxon>Ascomycota</taxon>
        <taxon>Pezizomycotina</taxon>
        <taxon>Dothideomycetes</taxon>
        <taxon>Dothideomycetes incertae sedis</taxon>
        <taxon>Acrospermales</taxon>
        <taxon>Acrospermaceae</taxon>
        <taxon>Pseudovirgaria</taxon>
    </lineage>
</organism>
<keyword evidence="3" id="KW-1185">Reference proteome</keyword>
<accession>A0A6A6WE38</accession>
<feature type="compositionally biased region" description="Polar residues" evidence="1">
    <location>
        <begin position="31"/>
        <end position="51"/>
    </location>
</feature>
<dbReference type="Proteomes" id="UP000799437">
    <property type="component" value="Unassembled WGS sequence"/>
</dbReference>
<feature type="compositionally biased region" description="Low complexity" evidence="1">
    <location>
        <begin position="229"/>
        <end position="238"/>
    </location>
</feature>
<sequence length="274" mass="28542">MQAPAQNSSAHNAPPSALKPFQISAPKKVPQASSTGPKLSFNQDPPNSMQARAQGPPISDFSSASRVAQRSIPFASGHSRNQAASFDRSSAPRHNPYVAKPVSNVFEVDGPTTSPVETKPLRVKRAAVKMAGPATPIVAATTPKTASPSGDAVSAAQTPVPRSSHPVVDSQKNLVSEQLPRDLGVQQNLASPGPVSTMPTLTTKTVDAVRKPTMTPSVNLEGSTVHVQPIGSGKSISPSKKEKETSTATPAVKQYAFGASGSIKSGMQHSRYAR</sequence>
<evidence type="ECO:0000313" key="3">
    <source>
        <dbReference type="Proteomes" id="UP000799437"/>
    </source>
</evidence>
<dbReference type="RefSeq" id="XP_033602577.1">
    <property type="nucleotide sequence ID" value="XM_033743516.1"/>
</dbReference>
<gene>
    <name evidence="2" type="ORF">EJ05DRAFT_474033</name>
</gene>
<dbReference type="EMBL" id="ML996568">
    <property type="protein sequence ID" value="KAF2760126.1"/>
    <property type="molecule type" value="Genomic_DNA"/>
</dbReference>
<name>A0A6A6WE38_9PEZI</name>